<keyword evidence="1" id="KW-1185">Reference proteome</keyword>
<dbReference type="InterPro" id="IPR014709">
    <property type="entry name" value="Glutathione_synthase_C_euk"/>
</dbReference>
<protein>
    <submittedName>
        <fullName evidence="2">Uncharacterized protein</fullName>
    </submittedName>
</protein>
<organism evidence="1 2">
    <name type="scientific">Globodera rostochiensis</name>
    <name type="common">Golden nematode worm</name>
    <name type="synonym">Heterodera rostochiensis</name>
    <dbReference type="NCBI Taxonomy" id="31243"/>
    <lineage>
        <taxon>Eukaryota</taxon>
        <taxon>Metazoa</taxon>
        <taxon>Ecdysozoa</taxon>
        <taxon>Nematoda</taxon>
        <taxon>Chromadorea</taxon>
        <taxon>Rhabditida</taxon>
        <taxon>Tylenchina</taxon>
        <taxon>Tylenchomorpha</taxon>
        <taxon>Tylenchoidea</taxon>
        <taxon>Heteroderidae</taxon>
        <taxon>Heteroderinae</taxon>
        <taxon>Globodera</taxon>
    </lineage>
</organism>
<accession>A0A914H935</accession>
<dbReference type="Gene3D" id="1.10.1080.10">
    <property type="entry name" value="Glutathione Synthetase, Chain A, domain 3"/>
    <property type="match status" value="1"/>
</dbReference>
<evidence type="ECO:0000313" key="2">
    <source>
        <dbReference type="WBParaSite" id="Gr19_v10_g14387.t1"/>
    </source>
</evidence>
<dbReference type="Gene3D" id="3.30.1490.50">
    <property type="match status" value="1"/>
</dbReference>
<proteinExistence type="predicted"/>
<reference evidence="2" key="1">
    <citation type="submission" date="2022-11" db="UniProtKB">
        <authorList>
            <consortium name="WormBaseParasite"/>
        </authorList>
    </citation>
    <scope>IDENTIFICATION</scope>
</reference>
<name>A0A914H935_GLORO</name>
<dbReference type="InterPro" id="IPR014042">
    <property type="entry name" value="Glutathione_synthase_a-hlx"/>
</dbReference>
<dbReference type="Proteomes" id="UP000887572">
    <property type="component" value="Unplaced"/>
</dbReference>
<sequence length="75" mass="8570">MKNHRFALSKPGVLERFFPDYPQQVAKIRVTFAELWGLGEHDAITEADYGICHKKMGILRALPPKPKLPRIPNES</sequence>
<dbReference type="AlphaFoldDB" id="A0A914H935"/>
<dbReference type="GO" id="GO:0005524">
    <property type="term" value="F:ATP binding"/>
    <property type="evidence" value="ECO:0007669"/>
    <property type="project" value="InterPro"/>
</dbReference>
<dbReference type="GO" id="GO:0004363">
    <property type="term" value="F:glutathione synthase activity"/>
    <property type="evidence" value="ECO:0007669"/>
    <property type="project" value="InterPro"/>
</dbReference>
<dbReference type="WBParaSite" id="Gr19_v10_g14387.t1">
    <property type="protein sequence ID" value="Gr19_v10_g14387.t1"/>
    <property type="gene ID" value="Gr19_v10_g14387"/>
</dbReference>
<evidence type="ECO:0000313" key="1">
    <source>
        <dbReference type="Proteomes" id="UP000887572"/>
    </source>
</evidence>